<evidence type="ECO:0000256" key="1">
    <source>
        <dbReference type="SAM" id="MobiDB-lite"/>
    </source>
</evidence>
<evidence type="ECO:0000313" key="5">
    <source>
        <dbReference type="Proteomes" id="UP000324897"/>
    </source>
</evidence>
<name>A0A5J9TLC0_9POAL</name>
<evidence type="ECO:0000256" key="2">
    <source>
        <dbReference type="SAM" id="Phobius"/>
    </source>
</evidence>
<feature type="transmembrane region" description="Helical" evidence="2">
    <location>
        <begin position="996"/>
        <end position="1013"/>
    </location>
</feature>
<feature type="transmembrane region" description="Helical" evidence="2">
    <location>
        <begin position="914"/>
        <end position="937"/>
    </location>
</feature>
<feature type="transmembrane region" description="Helical" evidence="2">
    <location>
        <begin position="889"/>
        <end position="908"/>
    </location>
</feature>
<feature type="domain" description="PGG" evidence="3">
    <location>
        <begin position="800"/>
        <end position="912"/>
    </location>
</feature>
<gene>
    <name evidence="4" type="ORF">EJB05_45079</name>
</gene>
<dbReference type="Proteomes" id="UP000324897">
    <property type="component" value="Chromosome 3"/>
</dbReference>
<feature type="compositionally biased region" description="Polar residues" evidence="1">
    <location>
        <begin position="425"/>
        <end position="434"/>
    </location>
</feature>
<feature type="domain" description="PGG" evidence="3">
    <location>
        <begin position="63"/>
        <end position="172"/>
    </location>
</feature>
<proteinExistence type="predicted"/>
<feature type="transmembrane region" description="Helical" evidence="2">
    <location>
        <begin position="1077"/>
        <end position="1097"/>
    </location>
</feature>
<feature type="transmembrane region" description="Helical" evidence="2">
    <location>
        <begin position="299"/>
        <end position="320"/>
    </location>
</feature>
<feature type="transmembrane region" description="Helical" evidence="2">
    <location>
        <begin position="146"/>
        <end position="166"/>
    </location>
</feature>
<feature type="domain" description="PGG" evidence="3">
    <location>
        <begin position="235"/>
        <end position="354"/>
    </location>
</feature>
<feature type="domain" description="PGG" evidence="3">
    <location>
        <begin position="988"/>
        <end position="1099"/>
    </location>
</feature>
<feature type="transmembrane region" description="Helical" evidence="2">
    <location>
        <begin position="69"/>
        <end position="86"/>
    </location>
</feature>
<feature type="transmembrane region" description="Helical" evidence="2">
    <location>
        <begin position="1103"/>
        <end position="1124"/>
    </location>
</feature>
<comment type="caution">
    <text evidence="4">The sequence shown here is derived from an EMBL/GenBank/DDBJ whole genome shotgun (WGS) entry which is preliminary data.</text>
</comment>
<feature type="transmembrane region" description="Helical" evidence="2">
    <location>
        <begin position="711"/>
        <end position="728"/>
    </location>
</feature>
<feature type="region of interest" description="Disordered" evidence="1">
    <location>
        <begin position="418"/>
        <end position="474"/>
    </location>
</feature>
<keyword evidence="2" id="KW-1133">Transmembrane helix</keyword>
<dbReference type="PANTHER" id="PTHR24177:SF43">
    <property type="entry name" value="OS06G0292100 PROTEIN"/>
    <property type="match status" value="1"/>
</dbReference>
<dbReference type="AlphaFoldDB" id="A0A5J9TLC0"/>
<dbReference type="EMBL" id="RWGY01000039">
    <property type="protein sequence ID" value="TVU11491.1"/>
    <property type="molecule type" value="Genomic_DNA"/>
</dbReference>
<evidence type="ECO:0000313" key="4">
    <source>
        <dbReference type="EMBL" id="TVU11491.1"/>
    </source>
</evidence>
<feature type="compositionally biased region" description="Polar residues" evidence="1">
    <location>
        <begin position="445"/>
        <end position="461"/>
    </location>
</feature>
<sequence length="1154" mass="127306">MKTGIQSESAIALFNTTTTPGPGNGEIEVSITHGDSNGIGDSGNESSSRALVDNSTNDEFDLLWRLRKYLILIGILAVSVTYSSGLSPPGGSWNKNQDGHEAGDPALRIEFFQRYEVFFYCNATAFAASLVLIILLLSKSVTRQSLWLRSMQFTMILDLFSLLGAYAAGSCRALKSSIYTWVLVFGVFLYVGIHTLVSTRIVPQTLKEKVKKAVTRILSKFGEGDGQTSSLEEKKDLEQGRKFILMLVTFAASVTYDAGLHPPGGFWAENEYLSGFAPPYKHRPATSILRSHYLRRYNIFVICNSTSFVASLVTMILLLSPELSAHGIRSKAVVFCVVADLLFLIGAYAAGCCRDVATSFYVIFIVVIVLICIVLLSGIFVYKPTAKLIEKIKSETKCCMDGLGRVLSLKFSRSRSRIPEESTHAGHQQDSVHVTSEPVEDNASESEQQAAGNQQVSNATERGSGGENPPADNQITERVKYIEEAWSNSRHPSGNSLQSTGIMDSMPNLEHHSTDCQLVANTTLSCQETSNSRTGLSADSQQAVGVMEQSSTDDTRTIDTAMEVFSERNISAGVDSGDTNNSIEQHISVGNNNGDIEIGDVHNDAQHPENGNIGSNQVAQDQEPLEKTRTNVLLLAILAVSLTYQSGLNPPGGFWSKNAYNHSAGDRILEDNNHARFLAFYYLNAVAFVASIVIILILLDKSSSKKVTKYRVLQIFMIVDLLSLTGAFAMGSCRDAKKSIYIWVLVCIVLAYVALHVRIVIYIIPSECKTWVADKLRHFSCGNVWSALCHRQMENSTETKELERRRNLLLTLSILAATVTYQAGIYPPGDVWSDDEGISGKPGNPVLQDSHRKRYDVFYYSNSLSFVSSVVITILLVNKESCDNGIKSYALRVCLMMGLLGLLIAYAAGSCRNLRQSIFLIAIAVAVLISLVIQVLLSSMHDTIRRPLAQLMGYLQKLVDFLQRHVFRTVVRRETTSEPSEISNCIEKNVRKRHKYLMFIATLAASVTYQAGLNPPGGLWSDDDKGHLDGDPILHDINHRRYMTFFCFNAISFMISIIVIMLLLSKSVRKKDGLLEVLLWITVIDLLSLITAFAAGSCRKLSTSFYIFLLVAGVVIYLVLFIVLSRAIAKYLISNSRHPEPVSRTVTPVQGEQP</sequence>
<dbReference type="PANTHER" id="PTHR24177">
    <property type="entry name" value="CASKIN"/>
    <property type="match status" value="1"/>
</dbReference>
<feature type="domain" description="PGG" evidence="3">
    <location>
        <begin position="623"/>
        <end position="734"/>
    </location>
</feature>
<protein>
    <recommendedName>
        <fullName evidence="3">PGG domain-containing protein</fullName>
    </recommendedName>
</protein>
<feature type="transmembrane region" description="Helical" evidence="2">
    <location>
        <begin position="1042"/>
        <end position="1065"/>
    </location>
</feature>
<dbReference type="Pfam" id="PF13962">
    <property type="entry name" value="PGG"/>
    <property type="match status" value="5"/>
</dbReference>
<organism evidence="4 5">
    <name type="scientific">Eragrostis curvula</name>
    <name type="common">weeping love grass</name>
    <dbReference type="NCBI Taxonomy" id="38414"/>
    <lineage>
        <taxon>Eukaryota</taxon>
        <taxon>Viridiplantae</taxon>
        <taxon>Streptophyta</taxon>
        <taxon>Embryophyta</taxon>
        <taxon>Tracheophyta</taxon>
        <taxon>Spermatophyta</taxon>
        <taxon>Magnoliopsida</taxon>
        <taxon>Liliopsida</taxon>
        <taxon>Poales</taxon>
        <taxon>Poaceae</taxon>
        <taxon>PACMAD clade</taxon>
        <taxon>Chloridoideae</taxon>
        <taxon>Eragrostideae</taxon>
        <taxon>Eragrostidinae</taxon>
        <taxon>Eragrostis</taxon>
    </lineage>
</organism>
<feature type="transmembrane region" description="Helical" evidence="2">
    <location>
        <begin position="117"/>
        <end position="137"/>
    </location>
</feature>
<dbReference type="OrthoDB" id="636317at2759"/>
<reference evidence="4 5" key="1">
    <citation type="journal article" date="2019" name="Sci. Rep.">
        <title>A high-quality genome of Eragrostis curvula grass provides insights into Poaceae evolution and supports new strategies to enhance forage quality.</title>
        <authorList>
            <person name="Carballo J."/>
            <person name="Santos B.A.C.M."/>
            <person name="Zappacosta D."/>
            <person name="Garbus I."/>
            <person name="Selva J.P."/>
            <person name="Gallo C.A."/>
            <person name="Diaz A."/>
            <person name="Albertini E."/>
            <person name="Caccamo M."/>
            <person name="Echenique V."/>
        </authorList>
    </citation>
    <scope>NUCLEOTIDE SEQUENCE [LARGE SCALE GENOMIC DNA]</scope>
    <source>
        <strain evidence="5">cv. Victoria</strain>
        <tissue evidence="4">Leaf</tissue>
    </source>
</reference>
<dbReference type="Gramene" id="TVU11491">
    <property type="protein sequence ID" value="TVU11491"/>
    <property type="gene ID" value="EJB05_45079"/>
</dbReference>
<feature type="transmembrane region" description="Helical" evidence="2">
    <location>
        <begin position="178"/>
        <end position="202"/>
    </location>
</feature>
<evidence type="ECO:0000259" key="3">
    <source>
        <dbReference type="Pfam" id="PF13962"/>
    </source>
</evidence>
<feature type="transmembrane region" description="Helical" evidence="2">
    <location>
        <begin position="332"/>
        <end position="350"/>
    </location>
</feature>
<dbReference type="InterPro" id="IPR026961">
    <property type="entry name" value="PGG_dom"/>
</dbReference>
<dbReference type="GO" id="GO:0016020">
    <property type="term" value="C:membrane"/>
    <property type="evidence" value="ECO:0007669"/>
    <property type="project" value="TreeGrafter"/>
</dbReference>
<keyword evidence="5" id="KW-1185">Reference proteome</keyword>
<feature type="region of interest" description="Disordered" evidence="1">
    <location>
        <begin position="31"/>
        <end position="50"/>
    </location>
</feature>
<keyword evidence="2" id="KW-0812">Transmembrane</keyword>
<feature type="transmembrane region" description="Helical" evidence="2">
    <location>
        <begin position="740"/>
        <end position="761"/>
    </location>
</feature>
<keyword evidence="2" id="KW-0472">Membrane</keyword>
<feature type="transmembrane region" description="Helical" evidence="2">
    <location>
        <begin position="679"/>
        <end position="699"/>
    </location>
</feature>
<accession>A0A5J9TLC0</accession>
<feature type="transmembrane region" description="Helical" evidence="2">
    <location>
        <begin position="808"/>
        <end position="826"/>
    </location>
</feature>
<feature type="non-terminal residue" evidence="4">
    <location>
        <position position="1"/>
    </location>
</feature>
<feature type="transmembrane region" description="Helical" evidence="2">
    <location>
        <begin position="356"/>
        <end position="382"/>
    </location>
</feature>
<feature type="transmembrane region" description="Helical" evidence="2">
    <location>
        <begin position="857"/>
        <end position="877"/>
    </location>
</feature>